<dbReference type="RefSeq" id="WP_075053542.1">
    <property type="nucleotide sequence ID" value="NZ_CP007536.1"/>
</dbReference>
<evidence type="ECO:0000313" key="1">
    <source>
        <dbReference type="EMBL" id="AIC14300.1"/>
    </source>
</evidence>
<dbReference type="AlphaFoldDB" id="A0A060HG05"/>
<reference evidence="1 2" key="1">
    <citation type="journal article" date="2014" name="Int. J. Syst. Evol. Microbiol.">
        <title>Nitrososphaera viennensis gen. nov., sp. nov., an aerobic and mesophilic, ammonia-oxidizing archaeon from soil and a member of the archaeal phylum Thaumarchaeota.</title>
        <authorList>
            <person name="Stieglmeier M."/>
            <person name="Klingl A."/>
            <person name="Alves R.J."/>
            <person name="Rittmann S.K."/>
            <person name="Melcher M."/>
            <person name="Leisch N."/>
            <person name="Schleper C."/>
        </authorList>
    </citation>
    <scope>NUCLEOTIDE SEQUENCE [LARGE SCALE GENOMIC DNA]</scope>
    <source>
        <strain evidence="1">EN76</strain>
    </source>
</reference>
<sequence>MRENAYNAKPKVALAFAAIALVLSASLFVPVQQAEAAKPTHSDIQTALNLANGYINSLYKDASPDEVGSSTHAVMAEYPSIPIRVVQSDGRVIRAGEDVDIKVGWKTNYISDLTEVSSDTIKYRLRFRALDIGGAAVDKAPMLEITVDYVYGANNNVKVDIKNYLWETTANISWADIYLGSTYIGRATPSNVGTTWTYTSSVNHGNDVFFRSFRYIERHGTQLGREYYNAIGQTSKGTELASRLTAEGYTLGKDIYSPMFGSGTSQSNNFLYESGSSGVYRDCYTEPAMRNRSYQYHSKVCNGVDAYIIYSRSSDWLVPTLWAIHLLNKGVGADVPVYDGYNTWSPRQVARFAESKWIADIGIQSPASSSHASAVRTAAFLVLETKLGYGSVNDATSRTYADKAASALLNPQVKANGNVIRENENGSQTTLIRPVHEGGFYTAWNGFNYVAKKSVLQNIADAFNQSDETIDIKPSNAESTITIAQALRVFDCYNYGYNCTNVP</sequence>
<organism evidence="1 2">
    <name type="scientific">Nitrososphaera viennensis EN76</name>
    <dbReference type="NCBI Taxonomy" id="926571"/>
    <lineage>
        <taxon>Archaea</taxon>
        <taxon>Nitrososphaerota</taxon>
        <taxon>Nitrososphaeria</taxon>
        <taxon>Nitrososphaerales</taxon>
        <taxon>Nitrososphaeraceae</taxon>
        <taxon>Nitrososphaera</taxon>
    </lineage>
</organism>
<dbReference type="Proteomes" id="UP000027093">
    <property type="component" value="Chromosome"/>
</dbReference>
<dbReference type="STRING" id="926571.NVIE_001180"/>
<dbReference type="GeneID" id="74945380"/>
<dbReference type="KEGG" id="nvn:NVIE_001180"/>
<accession>A0A060HG05</accession>
<dbReference type="HOGENOM" id="CLU_543602_0_0_2"/>
<gene>
    <name evidence="1" type="ORF">NVIE_001180</name>
</gene>
<dbReference type="OrthoDB" id="374550at2157"/>
<dbReference type="EMBL" id="CP007536">
    <property type="protein sequence ID" value="AIC14300.1"/>
    <property type="molecule type" value="Genomic_DNA"/>
</dbReference>
<name>A0A060HG05_9ARCH</name>
<protein>
    <submittedName>
        <fullName evidence="1">Uncharacterized protein</fullName>
    </submittedName>
</protein>
<evidence type="ECO:0000313" key="2">
    <source>
        <dbReference type="Proteomes" id="UP000027093"/>
    </source>
</evidence>
<proteinExistence type="predicted"/>
<keyword evidence="2" id="KW-1185">Reference proteome</keyword>